<gene>
    <name evidence="1" type="ORF">A2438_03150</name>
</gene>
<evidence type="ECO:0008006" key="3">
    <source>
        <dbReference type="Google" id="ProtNLM"/>
    </source>
</evidence>
<dbReference type="InterPro" id="IPR026350">
    <property type="entry name" value="GxxExxY"/>
</dbReference>
<name>A0A1F4U5V9_UNCSA</name>
<proteinExistence type="predicted"/>
<accession>A0A1F4U5V9</accession>
<dbReference type="AlphaFoldDB" id="A0A1F4U5V9"/>
<dbReference type="NCBIfam" id="TIGR04256">
    <property type="entry name" value="GxxExxY"/>
    <property type="match status" value="1"/>
</dbReference>
<dbReference type="Proteomes" id="UP000179242">
    <property type="component" value="Unassembled WGS sequence"/>
</dbReference>
<dbReference type="EMBL" id="MEUJ01000004">
    <property type="protein sequence ID" value="OGC40259.1"/>
    <property type="molecule type" value="Genomic_DNA"/>
</dbReference>
<dbReference type="Pfam" id="PF13366">
    <property type="entry name" value="PDDEXK_3"/>
    <property type="match status" value="1"/>
</dbReference>
<evidence type="ECO:0000313" key="1">
    <source>
        <dbReference type="EMBL" id="OGC40259.1"/>
    </source>
</evidence>
<organism evidence="1 2">
    <name type="scientific">candidate division WOR-1 bacterium RIFOXYC2_FULL_46_14</name>
    <dbReference type="NCBI Taxonomy" id="1802587"/>
    <lineage>
        <taxon>Bacteria</taxon>
        <taxon>Bacillati</taxon>
        <taxon>Saganbacteria</taxon>
    </lineage>
</organism>
<comment type="caution">
    <text evidence="1">The sequence shown here is derived from an EMBL/GenBank/DDBJ whole genome shotgun (WGS) entry which is preliminary data.</text>
</comment>
<reference evidence="1 2" key="1">
    <citation type="journal article" date="2016" name="Nat. Commun.">
        <title>Thousands of microbial genomes shed light on interconnected biogeochemical processes in an aquifer system.</title>
        <authorList>
            <person name="Anantharaman K."/>
            <person name="Brown C.T."/>
            <person name="Hug L.A."/>
            <person name="Sharon I."/>
            <person name="Castelle C.J."/>
            <person name="Probst A.J."/>
            <person name="Thomas B.C."/>
            <person name="Singh A."/>
            <person name="Wilkins M.J."/>
            <person name="Karaoz U."/>
            <person name="Brodie E.L."/>
            <person name="Williams K.H."/>
            <person name="Hubbard S.S."/>
            <person name="Banfield J.F."/>
        </authorList>
    </citation>
    <scope>NUCLEOTIDE SEQUENCE [LARGE SCALE GENOMIC DNA]</scope>
</reference>
<sequence>MEEKIVYKELSYRIMGILFDVHNTMGGGYQEKYYQKAIKLSLVEQKIPFLEQVRTDLVVHGQIIGRYYIDFVIDHKVVLEIKSRINFSKRDIIQVLGYLRQSNLNLGILASFSTDGLKYKRILKGFENRFEHSSP</sequence>
<protein>
    <recommendedName>
        <fullName evidence="3">GxxExxY protein</fullName>
    </recommendedName>
</protein>
<evidence type="ECO:0000313" key="2">
    <source>
        <dbReference type="Proteomes" id="UP000179242"/>
    </source>
</evidence>